<name>A0ABT1QXZ7_9GAMM</name>
<keyword evidence="3" id="KW-1185">Reference proteome</keyword>
<keyword evidence="1" id="KW-0472">Membrane</keyword>
<dbReference type="RefSeq" id="WP_255916343.1">
    <property type="nucleotide sequence ID" value="NZ_JANFQO010000025.1"/>
</dbReference>
<keyword evidence="1" id="KW-1133">Transmembrane helix</keyword>
<dbReference type="EMBL" id="JANFQO010000025">
    <property type="protein sequence ID" value="MCQ4167157.1"/>
    <property type="molecule type" value="Genomic_DNA"/>
</dbReference>
<evidence type="ECO:0000256" key="1">
    <source>
        <dbReference type="SAM" id="Phobius"/>
    </source>
</evidence>
<evidence type="ECO:0000313" key="2">
    <source>
        <dbReference type="EMBL" id="MCQ4167157.1"/>
    </source>
</evidence>
<keyword evidence="1" id="KW-0812">Transmembrane</keyword>
<dbReference type="Proteomes" id="UP001165498">
    <property type="component" value="Unassembled WGS sequence"/>
</dbReference>
<protein>
    <recommendedName>
        <fullName evidence="4">DUF2207 domain-containing protein</fullName>
    </recommendedName>
</protein>
<proteinExistence type="predicted"/>
<comment type="caution">
    <text evidence="2">The sequence shown here is derived from an EMBL/GenBank/DDBJ whole genome shotgun (WGS) entry which is preliminary data.</text>
</comment>
<reference evidence="2" key="1">
    <citation type="submission" date="2022-07" db="EMBL/GenBank/DDBJ databases">
        <title>Tahibacter sp., a new gammaproteobacterium isolated from the silt sample collected at pig farm.</title>
        <authorList>
            <person name="Chen H."/>
        </authorList>
    </citation>
    <scope>NUCLEOTIDE SEQUENCE</scope>
    <source>
        <strain evidence="2">P2K</strain>
    </source>
</reference>
<feature type="transmembrane region" description="Helical" evidence="1">
    <location>
        <begin position="6"/>
        <end position="27"/>
    </location>
</feature>
<organism evidence="2 3">
    <name type="scientific">Tahibacter harae</name>
    <dbReference type="NCBI Taxonomy" id="2963937"/>
    <lineage>
        <taxon>Bacteria</taxon>
        <taxon>Pseudomonadati</taxon>
        <taxon>Pseudomonadota</taxon>
        <taxon>Gammaproteobacteria</taxon>
        <taxon>Lysobacterales</taxon>
        <taxon>Rhodanobacteraceae</taxon>
        <taxon>Tahibacter</taxon>
    </lineage>
</organism>
<evidence type="ECO:0008006" key="4">
    <source>
        <dbReference type="Google" id="ProtNLM"/>
    </source>
</evidence>
<evidence type="ECO:0000313" key="3">
    <source>
        <dbReference type="Proteomes" id="UP001165498"/>
    </source>
</evidence>
<sequence length="396" mass="43482">MTRRLVLLLVAGWLLLLGLFAGIAPLAPLWPAQREKMEGSSFAAMRGGQIDGAELAVTEPDQDYGALLIRPVDLDADQWPLLRYSFADLPPTLELTLVYRRADSPSDVRTIALAQPRGGSGSIDLRREKEWRGRINELGFAIYPVAQSVPPQQGFRPFRFLGAELATPSWQGRLSAVATEWSARRAWSLMSISALGPDAGPPREASPVLLLALGLGFTVLLLAWGLPGAPQQALRVSAVVLIVAWLLLDLRWSRSLAERHAATRQIYAGLDWQERQDRLPDAELLAAARTVRETLRAADLDPDKVRILVDAGSDFLRARLVYHLAPAATGPTNLTGYGVFNYKGAPRIVVAYETESPQFDTARQRLVFDEESSTPAEELLAAPPLRIYRVIETAAP</sequence>
<accession>A0ABT1QXZ7</accession>
<gene>
    <name evidence="2" type="ORF">NM961_20780</name>
</gene>